<dbReference type="EC" id="3.1.26.4" evidence="7"/>
<evidence type="ECO:0000256" key="2">
    <source>
        <dbReference type="ARBA" id="ARBA00022722"/>
    </source>
</evidence>
<dbReference type="GO" id="GO:0003723">
    <property type="term" value="F:RNA binding"/>
    <property type="evidence" value="ECO:0007669"/>
    <property type="project" value="UniProtKB-UniRule"/>
</dbReference>
<dbReference type="GO" id="GO:0032299">
    <property type="term" value="C:ribonuclease H2 complex"/>
    <property type="evidence" value="ECO:0007669"/>
    <property type="project" value="TreeGrafter"/>
</dbReference>
<dbReference type="InterPro" id="IPR036397">
    <property type="entry name" value="RNaseH_sf"/>
</dbReference>
<evidence type="ECO:0000256" key="4">
    <source>
        <dbReference type="ARBA" id="ARBA00022759"/>
    </source>
</evidence>
<sequence>MSDTTSALRARPSARLSGAKRARESVIGFRVKDVMESLGVSEDYLILGIDDAGRGAAIGPIVYSGAVISFGEHDDLVRLCHVADSKMLDGRHQVALLQQLLLLKSFRSFTVCVFPEEISSTMTSRSDRNLNTLSRDIAIQIISEATLASAGKLCAAYVDTVGPPETFQARLACRFPHFSVTVEKKADCKFPIVSAASIVAKTRRDTFMEAPRENIRSD</sequence>
<dbReference type="VEuPathDB" id="TriTrypDB:LtaPh_3606600"/>
<dbReference type="PANTHER" id="PTHR10954:SF7">
    <property type="entry name" value="RIBONUCLEASE H2 SUBUNIT A"/>
    <property type="match status" value="1"/>
</dbReference>
<gene>
    <name evidence="9" type="ORF">LtaPh_3606600</name>
</gene>
<dbReference type="PANTHER" id="PTHR10954">
    <property type="entry name" value="RIBONUCLEASE H2 SUBUNIT A"/>
    <property type="match status" value="1"/>
</dbReference>
<evidence type="ECO:0000313" key="10">
    <source>
        <dbReference type="Proteomes" id="UP000419144"/>
    </source>
</evidence>
<keyword evidence="3" id="KW-0479">Metal-binding</keyword>
<dbReference type="InterPro" id="IPR012337">
    <property type="entry name" value="RNaseH-like_sf"/>
</dbReference>
<dbReference type="EMBL" id="BLBS01000057">
    <property type="protein sequence ID" value="GET93132.1"/>
    <property type="molecule type" value="Genomic_DNA"/>
</dbReference>
<comment type="similarity">
    <text evidence="7">Belongs to the RNase HII family.</text>
</comment>
<proteinExistence type="inferred from homology"/>
<name>A0A640KUC3_LEITA</name>
<evidence type="ECO:0000256" key="7">
    <source>
        <dbReference type="RuleBase" id="RU003515"/>
    </source>
</evidence>
<keyword evidence="4 7" id="KW-0255">Endonuclease</keyword>
<dbReference type="InterPro" id="IPR001352">
    <property type="entry name" value="RNase_HII/HIII"/>
</dbReference>
<feature type="domain" description="RNase H type-2" evidence="8">
    <location>
        <begin position="44"/>
        <end position="218"/>
    </location>
</feature>
<evidence type="ECO:0000256" key="5">
    <source>
        <dbReference type="ARBA" id="ARBA00022801"/>
    </source>
</evidence>
<comment type="catalytic activity">
    <reaction evidence="1 7">
        <text>Endonucleolytic cleavage to 5'-phosphomonoester.</text>
        <dbReference type="EC" id="3.1.26.4"/>
    </reaction>
</comment>
<keyword evidence="10" id="KW-1185">Reference proteome</keyword>
<dbReference type="Gene3D" id="3.30.420.10">
    <property type="entry name" value="Ribonuclease H-like superfamily/Ribonuclease H"/>
    <property type="match status" value="1"/>
</dbReference>
<accession>A0A640KUC3</accession>
<evidence type="ECO:0000259" key="8">
    <source>
        <dbReference type="PROSITE" id="PS51975"/>
    </source>
</evidence>
<dbReference type="OrthoDB" id="7462577at2759"/>
<keyword evidence="5 7" id="KW-0378">Hydrolase</keyword>
<dbReference type="InterPro" id="IPR024567">
    <property type="entry name" value="RNase_HII/HIII_dom"/>
</dbReference>
<dbReference type="Pfam" id="PF01351">
    <property type="entry name" value="RNase_HII"/>
    <property type="match status" value="1"/>
</dbReference>
<evidence type="ECO:0000313" key="9">
    <source>
        <dbReference type="EMBL" id="GET93132.1"/>
    </source>
</evidence>
<protein>
    <recommendedName>
        <fullName evidence="7">Ribonuclease</fullName>
        <ecNumber evidence="7">3.1.26.4</ecNumber>
    </recommendedName>
</protein>
<dbReference type="PROSITE" id="PS51975">
    <property type="entry name" value="RNASE_H_2"/>
    <property type="match status" value="1"/>
</dbReference>
<dbReference type="GO" id="GO:0006298">
    <property type="term" value="P:mismatch repair"/>
    <property type="evidence" value="ECO:0007669"/>
    <property type="project" value="TreeGrafter"/>
</dbReference>
<comment type="caution">
    <text evidence="9">The sequence shown here is derived from an EMBL/GenBank/DDBJ whole genome shotgun (WGS) entry which is preliminary data.</text>
</comment>
<dbReference type="GO" id="GO:0046872">
    <property type="term" value="F:metal ion binding"/>
    <property type="evidence" value="ECO:0007669"/>
    <property type="project" value="UniProtKB-KW"/>
</dbReference>
<dbReference type="GO" id="GO:0004523">
    <property type="term" value="F:RNA-DNA hybrid ribonuclease activity"/>
    <property type="evidence" value="ECO:0007669"/>
    <property type="project" value="UniProtKB-EC"/>
</dbReference>
<dbReference type="GO" id="GO:0043137">
    <property type="term" value="P:DNA replication, removal of RNA primer"/>
    <property type="evidence" value="ECO:0007669"/>
    <property type="project" value="TreeGrafter"/>
</dbReference>
<dbReference type="SUPFAM" id="SSF53098">
    <property type="entry name" value="Ribonuclease H-like"/>
    <property type="match status" value="1"/>
</dbReference>
<comment type="caution">
    <text evidence="6">Lacks conserved residue(s) required for the propagation of feature annotation.</text>
</comment>
<organism evidence="9 10">
    <name type="scientific">Leishmania tarentolae</name>
    <name type="common">Sauroleishmania tarentolae</name>
    <dbReference type="NCBI Taxonomy" id="5689"/>
    <lineage>
        <taxon>Eukaryota</taxon>
        <taxon>Discoba</taxon>
        <taxon>Euglenozoa</taxon>
        <taxon>Kinetoplastea</taxon>
        <taxon>Metakinetoplastina</taxon>
        <taxon>Trypanosomatida</taxon>
        <taxon>Trypanosomatidae</taxon>
        <taxon>Leishmaniinae</taxon>
        <taxon>Leishmania</taxon>
        <taxon>lizard Leishmania</taxon>
    </lineage>
</organism>
<reference evidence="9" key="1">
    <citation type="submission" date="2019-11" db="EMBL/GenBank/DDBJ databases">
        <title>Leishmania tarentolae CDS.</title>
        <authorList>
            <person name="Goto Y."/>
            <person name="Yamagishi J."/>
        </authorList>
    </citation>
    <scope>NUCLEOTIDE SEQUENCE [LARGE SCALE GENOMIC DNA]</scope>
    <source>
        <strain evidence="9">Parrot Tar II</strain>
    </source>
</reference>
<keyword evidence="2 7" id="KW-0540">Nuclease</keyword>
<dbReference type="Proteomes" id="UP000419144">
    <property type="component" value="Unassembled WGS sequence"/>
</dbReference>
<evidence type="ECO:0000256" key="6">
    <source>
        <dbReference type="PROSITE-ProRule" id="PRU01319"/>
    </source>
</evidence>
<evidence type="ECO:0000256" key="3">
    <source>
        <dbReference type="ARBA" id="ARBA00022723"/>
    </source>
</evidence>
<dbReference type="AlphaFoldDB" id="A0A640KUC3"/>
<comment type="function">
    <text evidence="7">Endonuclease that specifically degrades the RNA of RNA-DNA hybrids.</text>
</comment>
<evidence type="ECO:0000256" key="1">
    <source>
        <dbReference type="ARBA" id="ARBA00000077"/>
    </source>
</evidence>